<keyword evidence="4 7" id="KW-1133">Transmembrane helix</keyword>
<gene>
    <name evidence="8" type="ORF">Ari01nite_59610</name>
</gene>
<evidence type="ECO:0000256" key="1">
    <source>
        <dbReference type="ARBA" id="ARBA00004651"/>
    </source>
</evidence>
<dbReference type="AlphaFoldDB" id="A0A919MSR9"/>
<feature type="transmembrane region" description="Helical" evidence="7">
    <location>
        <begin position="195"/>
        <end position="213"/>
    </location>
</feature>
<dbReference type="EMBL" id="BOMV01000063">
    <property type="protein sequence ID" value="GIE98496.1"/>
    <property type="molecule type" value="Genomic_DNA"/>
</dbReference>
<dbReference type="Pfam" id="PF03631">
    <property type="entry name" value="Virul_fac_BrkB"/>
    <property type="match status" value="1"/>
</dbReference>
<dbReference type="GO" id="GO:0005886">
    <property type="term" value="C:plasma membrane"/>
    <property type="evidence" value="ECO:0007669"/>
    <property type="project" value="UniProtKB-SubCell"/>
</dbReference>
<feature type="compositionally biased region" description="Basic and acidic residues" evidence="6">
    <location>
        <begin position="330"/>
        <end position="346"/>
    </location>
</feature>
<comment type="subcellular location">
    <subcellularLocation>
        <location evidence="1">Cell membrane</location>
        <topology evidence="1">Multi-pass membrane protein</topology>
    </subcellularLocation>
</comment>
<dbReference type="Proteomes" id="UP000636960">
    <property type="component" value="Unassembled WGS sequence"/>
</dbReference>
<keyword evidence="3 7" id="KW-0812">Transmembrane</keyword>
<evidence type="ECO:0000313" key="9">
    <source>
        <dbReference type="Proteomes" id="UP000636960"/>
    </source>
</evidence>
<evidence type="ECO:0000256" key="4">
    <source>
        <dbReference type="ARBA" id="ARBA00022989"/>
    </source>
</evidence>
<evidence type="ECO:0000256" key="7">
    <source>
        <dbReference type="SAM" id="Phobius"/>
    </source>
</evidence>
<evidence type="ECO:0000256" key="6">
    <source>
        <dbReference type="SAM" id="MobiDB-lite"/>
    </source>
</evidence>
<name>A0A919MSR9_9ACTN</name>
<feature type="transmembrane region" description="Helical" evidence="7">
    <location>
        <begin position="164"/>
        <end position="188"/>
    </location>
</feature>
<feature type="compositionally biased region" description="Basic and acidic residues" evidence="6">
    <location>
        <begin position="292"/>
        <end position="306"/>
    </location>
</feature>
<accession>A0A919MSR9</accession>
<keyword evidence="5 7" id="KW-0472">Membrane</keyword>
<keyword evidence="9" id="KW-1185">Reference proteome</keyword>
<proteinExistence type="predicted"/>
<evidence type="ECO:0000256" key="3">
    <source>
        <dbReference type="ARBA" id="ARBA00022692"/>
    </source>
</evidence>
<feature type="transmembrane region" description="Helical" evidence="7">
    <location>
        <begin position="36"/>
        <end position="57"/>
    </location>
</feature>
<protein>
    <submittedName>
        <fullName evidence="8">Uncharacterized protein</fullName>
    </submittedName>
</protein>
<evidence type="ECO:0000256" key="2">
    <source>
        <dbReference type="ARBA" id="ARBA00022475"/>
    </source>
</evidence>
<evidence type="ECO:0000256" key="5">
    <source>
        <dbReference type="ARBA" id="ARBA00023136"/>
    </source>
</evidence>
<reference evidence="8" key="1">
    <citation type="submission" date="2021-01" db="EMBL/GenBank/DDBJ databases">
        <title>Whole genome shotgun sequence of Actinoplanes rishiriensis NBRC 108556.</title>
        <authorList>
            <person name="Komaki H."/>
            <person name="Tamura T."/>
        </authorList>
    </citation>
    <scope>NUCLEOTIDE SEQUENCE</scope>
    <source>
        <strain evidence="8">NBRC 108556</strain>
    </source>
</reference>
<comment type="caution">
    <text evidence="8">The sequence shown here is derived from an EMBL/GenBank/DDBJ whole genome shotgun (WGS) entry which is preliminary data.</text>
</comment>
<sequence>MLGAAVVNPATWFGRLLLRCMGGALRVQIFDRAMTLAAQAFTSIFPLLIMFGSLLGAQRTGGLADVMHLPDTSRRLLDQALDHQGISSFGVLSGLIVLFSATGLARAMVRAYAAVWEIGKVPGGPAAAGRWLLTVLLLSAAVVAGKLLGVLGDAMPLPHLSATALLFVADCLLATLLPVVLLGGALPVRRLLPGGIAYALTMLAVRPAGAVYLPRALRSSDDRYGTIGLAFTYISWLYVLSFCLLATAVIGWVLAGDQGLLGQLIRGETALSAVLVRLRQLPAVRHRRVQHHQGEPDGQDRPDRRGGGVAEVDQNGQAAQPDRGAAGPDPAHDQSAADHHERRAEHQVQPAEGGQPDPEQEVGAAAGERLGTDQGEAADHQMRAAQQEQH</sequence>
<feature type="transmembrane region" description="Helical" evidence="7">
    <location>
        <begin position="130"/>
        <end position="152"/>
    </location>
</feature>
<feature type="region of interest" description="Disordered" evidence="6">
    <location>
        <begin position="285"/>
        <end position="390"/>
    </location>
</feature>
<evidence type="ECO:0000313" key="8">
    <source>
        <dbReference type="EMBL" id="GIE98496.1"/>
    </source>
</evidence>
<keyword evidence="2" id="KW-1003">Cell membrane</keyword>
<feature type="transmembrane region" description="Helical" evidence="7">
    <location>
        <begin position="233"/>
        <end position="255"/>
    </location>
</feature>
<dbReference type="InterPro" id="IPR017039">
    <property type="entry name" value="Virul_fac_BrkB"/>
</dbReference>
<feature type="transmembrane region" description="Helical" evidence="7">
    <location>
        <begin position="86"/>
        <end position="109"/>
    </location>
</feature>
<organism evidence="8 9">
    <name type="scientific">Paractinoplanes rishiriensis</name>
    <dbReference type="NCBI Taxonomy" id="1050105"/>
    <lineage>
        <taxon>Bacteria</taxon>
        <taxon>Bacillati</taxon>
        <taxon>Actinomycetota</taxon>
        <taxon>Actinomycetes</taxon>
        <taxon>Micromonosporales</taxon>
        <taxon>Micromonosporaceae</taxon>
        <taxon>Paractinoplanes</taxon>
    </lineage>
</organism>